<dbReference type="GeneID" id="54296274"/>
<evidence type="ECO:0000256" key="3">
    <source>
        <dbReference type="SAM" id="SignalP"/>
    </source>
</evidence>
<sequence length="241" mass="26296">MVKTFTIAYLTLSTLLSSATKISTFTDTNCQHSSQILDGPNGYPDGVCSKLVRNGPFSSFQVIQADDGCSVTIYGADTDEQSCSSDRKEFAKKLKCYGNEWVYYSIDMCFNPDSNSTTSSVSISSKDTSSNTGAIVGGTIGGFFFLCTVLVLGYILWNRHRRLTRPPENRSETQPPELPLGSEIQELDSENRQIESSVAPAELGVSEMEASKRKRSLETEPVELPSGDKGLVSTREASELP</sequence>
<name>A0A6A6BJM4_9PEZI</name>
<keyword evidence="2" id="KW-0472">Membrane</keyword>
<dbReference type="AlphaFoldDB" id="A0A6A6BJM4"/>
<evidence type="ECO:0000256" key="1">
    <source>
        <dbReference type="SAM" id="MobiDB-lite"/>
    </source>
</evidence>
<feature type="signal peptide" evidence="3">
    <location>
        <begin position="1"/>
        <end position="19"/>
    </location>
</feature>
<evidence type="ECO:0000313" key="4">
    <source>
        <dbReference type="EMBL" id="KAF2144360.1"/>
    </source>
</evidence>
<feature type="chain" id="PRO_5025542091" evidence="3">
    <location>
        <begin position="20"/>
        <end position="241"/>
    </location>
</feature>
<dbReference type="RefSeq" id="XP_033400072.1">
    <property type="nucleotide sequence ID" value="XM_033538778.1"/>
</dbReference>
<dbReference type="EMBL" id="ML995479">
    <property type="protein sequence ID" value="KAF2144360.1"/>
    <property type="molecule type" value="Genomic_DNA"/>
</dbReference>
<dbReference type="OrthoDB" id="4157427at2759"/>
<evidence type="ECO:0000313" key="5">
    <source>
        <dbReference type="Proteomes" id="UP000799438"/>
    </source>
</evidence>
<dbReference type="Proteomes" id="UP000799438">
    <property type="component" value="Unassembled WGS sequence"/>
</dbReference>
<organism evidence="4 5">
    <name type="scientific">Aplosporella prunicola CBS 121167</name>
    <dbReference type="NCBI Taxonomy" id="1176127"/>
    <lineage>
        <taxon>Eukaryota</taxon>
        <taxon>Fungi</taxon>
        <taxon>Dikarya</taxon>
        <taxon>Ascomycota</taxon>
        <taxon>Pezizomycotina</taxon>
        <taxon>Dothideomycetes</taxon>
        <taxon>Dothideomycetes incertae sedis</taxon>
        <taxon>Botryosphaeriales</taxon>
        <taxon>Aplosporellaceae</taxon>
        <taxon>Aplosporella</taxon>
    </lineage>
</organism>
<accession>A0A6A6BJM4</accession>
<keyword evidence="2" id="KW-0812">Transmembrane</keyword>
<gene>
    <name evidence="4" type="ORF">K452DRAFT_266110</name>
</gene>
<feature type="transmembrane region" description="Helical" evidence="2">
    <location>
        <begin position="134"/>
        <end position="157"/>
    </location>
</feature>
<keyword evidence="5" id="KW-1185">Reference proteome</keyword>
<keyword evidence="2" id="KW-1133">Transmembrane helix</keyword>
<reference evidence="4" key="1">
    <citation type="journal article" date="2020" name="Stud. Mycol.">
        <title>101 Dothideomycetes genomes: a test case for predicting lifestyles and emergence of pathogens.</title>
        <authorList>
            <person name="Haridas S."/>
            <person name="Albert R."/>
            <person name="Binder M."/>
            <person name="Bloem J."/>
            <person name="Labutti K."/>
            <person name="Salamov A."/>
            <person name="Andreopoulos B."/>
            <person name="Baker S."/>
            <person name="Barry K."/>
            <person name="Bills G."/>
            <person name="Bluhm B."/>
            <person name="Cannon C."/>
            <person name="Castanera R."/>
            <person name="Culley D."/>
            <person name="Daum C."/>
            <person name="Ezra D."/>
            <person name="Gonzalez J."/>
            <person name="Henrissat B."/>
            <person name="Kuo A."/>
            <person name="Liang C."/>
            <person name="Lipzen A."/>
            <person name="Lutzoni F."/>
            <person name="Magnuson J."/>
            <person name="Mondo S."/>
            <person name="Nolan M."/>
            <person name="Ohm R."/>
            <person name="Pangilinan J."/>
            <person name="Park H.-J."/>
            <person name="Ramirez L."/>
            <person name="Alfaro M."/>
            <person name="Sun H."/>
            <person name="Tritt A."/>
            <person name="Yoshinaga Y."/>
            <person name="Zwiers L.-H."/>
            <person name="Turgeon B."/>
            <person name="Goodwin S."/>
            <person name="Spatafora J."/>
            <person name="Crous P."/>
            <person name="Grigoriev I."/>
        </authorList>
    </citation>
    <scope>NUCLEOTIDE SEQUENCE</scope>
    <source>
        <strain evidence="4">CBS 121167</strain>
    </source>
</reference>
<protein>
    <submittedName>
        <fullName evidence="4">Uncharacterized protein</fullName>
    </submittedName>
</protein>
<evidence type="ECO:0000256" key="2">
    <source>
        <dbReference type="SAM" id="Phobius"/>
    </source>
</evidence>
<feature type="region of interest" description="Disordered" evidence="1">
    <location>
        <begin position="190"/>
        <end position="241"/>
    </location>
</feature>
<keyword evidence="3" id="KW-0732">Signal</keyword>
<proteinExistence type="predicted"/>